<evidence type="ECO:0000313" key="8">
    <source>
        <dbReference type="EMBL" id="CAJ62326.1"/>
    </source>
</evidence>
<comment type="similarity">
    <text evidence="6">Belongs to the peptidase M48 family.</text>
</comment>
<keyword evidence="1 6" id="KW-0645">Protease</keyword>
<dbReference type="eggNOG" id="COG0501">
    <property type="taxonomic scope" value="Bacteria"/>
</dbReference>
<evidence type="ECO:0000256" key="4">
    <source>
        <dbReference type="ARBA" id="ARBA00022833"/>
    </source>
</evidence>
<dbReference type="GO" id="GO:0046872">
    <property type="term" value="F:metal ion binding"/>
    <property type="evidence" value="ECO:0007669"/>
    <property type="project" value="UniProtKB-KW"/>
</dbReference>
<keyword evidence="3 6" id="KW-0378">Hydrolase</keyword>
<keyword evidence="5 6" id="KW-0482">Metalloprotease</keyword>
<name>Q0RJI6_FRAAA</name>
<reference evidence="8 9" key="1">
    <citation type="journal article" date="2007" name="Genome Res.">
        <title>Genome characteristics of facultatively symbiotic Frankia sp. strains reflect host range and host plant biogeography.</title>
        <authorList>
            <person name="Normand P."/>
            <person name="Lapierre P."/>
            <person name="Tisa L.S."/>
            <person name="Gogarten J.P."/>
            <person name="Alloisio N."/>
            <person name="Bagnarol E."/>
            <person name="Bassi C.A."/>
            <person name="Berry A.M."/>
            <person name="Bickhart D.M."/>
            <person name="Choisne N."/>
            <person name="Couloux A."/>
            <person name="Cournoyer B."/>
            <person name="Cruveiller S."/>
            <person name="Daubin V."/>
            <person name="Demange N."/>
            <person name="Francino M.P."/>
            <person name="Goltsman E."/>
            <person name="Huang Y."/>
            <person name="Kopp O.R."/>
            <person name="Labarre L."/>
            <person name="Lapidus A."/>
            <person name="Lavire C."/>
            <person name="Marechal J."/>
            <person name="Martinez M."/>
            <person name="Mastronunzio J.E."/>
            <person name="Mullin B.C."/>
            <person name="Niemann J."/>
            <person name="Pujic P."/>
            <person name="Rawnsley T."/>
            <person name="Rouy Z."/>
            <person name="Schenowitz C."/>
            <person name="Sellstedt A."/>
            <person name="Tavares F."/>
            <person name="Tomkins J.P."/>
            <person name="Vallenet D."/>
            <person name="Valverde C."/>
            <person name="Wall L.G."/>
            <person name="Wang Y."/>
            <person name="Medigue C."/>
            <person name="Benson D.R."/>
        </authorList>
    </citation>
    <scope>NUCLEOTIDE SEQUENCE [LARGE SCALE GENOMIC DNA]</scope>
    <source>
        <strain evidence="9">DSM 45986 / CECT 9034 / ACN14a</strain>
    </source>
</reference>
<dbReference type="Gene3D" id="3.30.2010.10">
    <property type="entry name" value="Metalloproteases ('zincins'), catalytic domain"/>
    <property type="match status" value="1"/>
</dbReference>
<dbReference type="RefSeq" id="WP_011604822.1">
    <property type="nucleotide sequence ID" value="NC_008278.1"/>
</dbReference>
<dbReference type="OrthoDB" id="3541294at2"/>
<dbReference type="Pfam" id="PF01435">
    <property type="entry name" value="Peptidase_M48"/>
    <property type="match status" value="1"/>
</dbReference>
<organism evidence="8 9">
    <name type="scientific">Frankia alni (strain DSM 45986 / CECT 9034 / ACN14a)</name>
    <dbReference type="NCBI Taxonomy" id="326424"/>
    <lineage>
        <taxon>Bacteria</taxon>
        <taxon>Bacillati</taxon>
        <taxon>Actinomycetota</taxon>
        <taxon>Actinomycetes</taxon>
        <taxon>Frankiales</taxon>
        <taxon>Frankiaceae</taxon>
        <taxon>Frankia</taxon>
    </lineage>
</organism>
<sequence>MTAVALVPFVTSLLLAAGGGWLGRRLPPAAATRLLTAACLVTALATGFILSVAAFTLLAPMPMLAAVGHWSATVVRGHDPLPVTAGLLPAAVVAGLLAAATRRAVGVGRDLAAAELTCRRLGPAPTGLVVVDDDRADAYTLPGLTGRIVVSTAMLRALPPDERRVLLAHEHSHLRHRHHAYTQLADLAAAANPLLRAPAAAVRLAVERWADEDAAATSDNRVVAVRALARAGLARARAGAATVPTAALGAVHTDLAHRARALREPPPKPRPVLALTLTALILATAAAALDTSHATERRFERAQATFAHQTRPVSGHPDR</sequence>
<dbReference type="CDD" id="cd07326">
    <property type="entry name" value="M56_BlaR1_MecR1_like"/>
    <property type="match status" value="1"/>
</dbReference>
<evidence type="ECO:0000256" key="6">
    <source>
        <dbReference type="RuleBase" id="RU003983"/>
    </source>
</evidence>
<dbReference type="InterPro" id="IPR052173">
    <property type="entry name" value="Beta-lactam_resp_regulator"/>
</dbReference>
<evidence type="ECO:0000313" key="9">
    <source>
        <dbReference type="Proteomes" id="UP000000657"/>
    </source>
</evidence>
<dbReference type="InterPro" id="IPR001915">
    <property type="entry name" value="Peptidase_M48"/>
</dbReference>
<dbReference type="AlphaFoldDB" id="Q0RJI6"/>
<dbReference type="PANTHER" id="PTHR34978:SF3">
    <property type="entry name" value="SLR0241 PROTEIN"/>
    <property type="match status" value="1"/>
</dbReference>
<protein>
    <submittedName>
        <fullName evidence="8">Integral membrane protein</fullName>
    </submittedName>
</protein>
<dbReference type="PANTHER" id="PTHR34978">
    <property type="entry name" value="POSSIBLE SENSOR-TRANSDUCER PROTEIN BLAR"/>
    <property type="match status" value="1"/>
</dbReference>
<comment type="cofactor">
    <cofactor evidence="6">
        <name>Zn(2+)</name>
        <dbReference type="ChEBI" id="CHEBI:29105"/>
    </cofactor>
    <text evidence="6">Binds 1 zinc ion per subunit.</text>
</comment>
<evidence type="ECO:0000256" key="3">
    <source>
        <dbReference type="ARBA" id="ARBA00022801"/>
    </source>
</evidence>
<evidence type="ECO:0000256" key="5">
    <source>
        <dbReference type="ARBA" id="ARBA00023049"/>
    </source>
</evidence>
<dbReference type="HOGENOM" id="CLU_060923_0_0_11"/>
<dbReference type="GO" id="GO:0006508">
    <property type="term" value="P:proteolysis"/>
    <property type="evidence" value="ECO:0007669"/>
    <property type="project" value="UniProtKB-KW"/>
</dbReference>
<evidence type="ECO:0000259" key="7">
    <source>
        <dbReference type="Pfam" id="PF01435"/>
    </source>
</evidence>
<dbReference type="STRING" id="326424.FRAAL3683"/>
<gene>
    <name evidence="8" type="ordered locus">FRAAL3683</name>
</gene>
<proteinExistence type="inferred from homology"/>
<accession>Q0RJI6</accession>
<keyword evidence="2" id="KW-0479">Metal-binding</keyword>
<evidence type="ECO:0000256" key="2">
    <source>
        <dbReference type="ARBA" id="ARBA00022723"/>
    </source>
</evidence>
<evidence type="ECO:0000256" key="1">
    <source>
        <dbReference type="ARBA" id="ARBA00022670"/>
    </source>
</evidence>
<dbReference type="GO" id="GO:0004222">
    <property type="term" value="F:metalloendopeptidase activity"/>
    <property type="evidence" value="ECO:0007669"/>
    <property type="project" value="InterPro"/>
</dbReference>
<dbReference type="Proteomes" id="UP000000657">
    <property type="component" value="Chromosome"/>
</dbReference>
<keyword evidence="4 6" id="KW-0862">Zinc</keyword>
<keyword evidence="9" id="KW-1185">Reference proteome</keyword>
<feature type="domain" description="Peptidase M48" evidence="7">
    <location>
        <begin position="128"/>
        <end position="186"/>
    </location>
</feature>
<dbReference type="KEGG" id="fal:FRAAL3683"/>
<dbReference type="EMBL" id="CT573213">
    <property type="protein sequence ID" value="CAJ62326.1"/>
    <property type="molecule type" value="Genomic_DNA"/>
</dbReference>